<organism evidence="1">
    <name type="scientific">Pseudomonas syringae CC1417</name>
    <dbReference type="NCBI Taxonomy" id="1357272"/>
    <lineage>
        <taxon>Bacteria</taxon>
        <taxon>Pseudomonadati</taxon>
        <taxon>Pseudomonadota</taxon>
        <taxon>Gammaproteobacteria</taxon>
        <taxon>Pseudomonadales</taxon>
        <taxon>Pseudomonadaceae</taxon>
        <taxon>Pseudomonas</taxon>
        <taxon>Pseudomonas syringae</taxon>
    </lineage>
</organism>
<reference evidence="1" key="2">
    <citation type="submission" date="2024-07" db="EMBL/GenBank/DDBJ databases">
        <title>A complete genome sequence for Pseudomonas syringae CC1417.</title>
        <authorList>
            <person name="Baltrus D.A."/>
        </authorList>
    </citation>
    <scope>NUCLEOTIDE SEQUENCE</scope>
    <source>
        <strain evidence="1">CC1417</strain>
    </source>
</reference>
<evidence type="ECO:0000313" key="1">
    <source>
        <dbReference type="EMBL" id="XCN66836.1"/>
    </source>
</evidence>
<sequence length="337" mass="37338">MNVAEVLQQVEALEPDMQKAYLDSVRATIDAATVAEVERLLSQEDENGLVALLGLGALSLLVEAVRSSFVVGARFEMAAIFIPAADRPLVGRKEFDATRTESNAWLNQQAVDVRATTADNVREAIRAVIGSRRIVGGPQRTDRQAALDLIGRVSPQTGIRSGGVIGLPGNFAQYVTNARRQLLSGDPAQLKLYLERTRRDRRFDGIVNRAIAAKKAVAAKDVNKIAGRYSERLLKTHTEMLARTLAHESLNAGRDQAWEQLVEQGIARDRVEKEWRDRNDEKVRNSHVYMRGRRAVLGQPFQTNSGALLRYPGDSSLGAGWDETANCRCIVIYHLRK</sequence>
<protein>
    <recommendedName>
        <fullName evidence="2">Phage head morphogenesis domain-containing protein</fullName>
    </recommendedName>
</protein>
<dbReference type="AlphaFoldDB" id="A0AAU8LEZ9"/>
<dbReference type="EMBL" id="CP159362">
    <property type="protein sequence ID" value="XCN66836.1"/>
    <property type="molecule type" value="Genomic_DNA"/>
</dbReference>
<reference evidence="1" key="1">
    <citation type="journal article" date="2014" name="Genome Announc.">
        <title>Draft Genome Sequences of a Phylogenetically Diverse Suite of Pseudomonas syringae Strains from Multiple Source Populations.</title>
        <authorList>
            <person name="Baltrus D.A."/>
            <person name="Yourstone S."/>
            <person name="Lind A."/>
            <person name="Guilbaud C."/>
            <person name="Sands D.C."/>
            <person name="Jones C.D."/>
            <person name="Morris C.E."/>
            <person name="Dangl J.L."/>
        </authorList>
    </citation>
    <scope>NUCLEOTIDE SEQUENCE</scope>
    <source>
        <strain evidence="1">CC1417</strain>
    </source>
</reference>
<evidence type="ECO:0008006" key="2">
    <source>
        <dbReference type="Google" id="ProtNLM"/>
    </source>
</evidence>
<accession>A0AAU8LEZ9</accession>
<dbReference type="RefSeq" id="WP_024696152.1">
    <property type="nucleotide sequence ID" value="NZ_CP159362.1"/>
</dbReference>
<proteinExistence type="predicted"/>
<name>A0AAU8LEZ9_PSESX</name>
<gene>
    <name evidence="1" type="ORF">N011_20455</name>
</gene>